<accession>E8T2T4</accession>
<reference evidence="1" key="1">
    <citation type="submission" date="2011-01" db="EMBL/GenBank/DDBJ databases">
        <title>Complete sequence of chromosome of Thermovibrio ammonificans HB-1.</title>
        <authorList>
            <consortium name="US DOE Joint Genome Institute"/>
            <person name="Lucas S."/>
            <person name="Copeland A."/>
            <person name="Lapidus A."/>
            <person name="Cheng J.-F."/>
            <person name="Goodwin L."/>
            <person name="Pitluck S."/>
            <person name="Davenport K."/>
            <person name="Detter J.C."/>
            <person name="Han C."/>
            <person name="Tapia R."/>
            <person name="Land M."/>
            <person name="Hauser L."/>
            <person name="Kyrpides N."/>
            <person name="Ivanova N."/>
            <person name="Ovchinnikova G."/>
            <person name="Vetriani C."/>
            <person name="Woyke T."/>
        </authorList>
    </citation>
    <scope>NUCLEOTIDE SEQUENCE [LARGE SCALE GENOMIC DNA]</scope>
    <source>
        <strain evidence="1">HB-1</strain>
    </source>
</reference>
<gene>
    <name evidence="1" type="ordered locus">Theam_0035</name>
</gene>
<proteinExistence type="predicted"/>
<dbReference type="Proteomes" id="UP000006362">
    <property type="component" value="Chromosome"/>
</dbReference>
<dbReference type="AlphaFoldDB" id="E8T2T4"/>
<dbReference type="KEGG" id="tam:Theam_0035"/>
<evidence type="ECO:0000313" key="1">
    <source>
        <dbReference type="EMBL" id="ADU96009.1"/>
    </source>
</evidence>
<dbReference type="RefSeq" id="WP_013536795.1">
    <property type="nucleotide sequence ID" value="NC_014926.1"/>
</dbReference>
<dbReference type="HOGENOM" id="CLU_2195670_0_0_0"/>
<keyword evidence="2" id="KW-1185">Reference proteome</keyword>
<dbReference type="EMBL" id="CP002444">
    <property type="protein sequence ID" value="ADU96009.1"/>
    <property type="molecule type" value="Genomic_DNA"/>
</dbReference>
<name>E8T2T4_THEA1</name>
<sequence length="108" mass="12249">MISKNERVLEIQEKSLELAKKIFTQVEAFCRENPEITPERFMEFLQSIFYVYKECKRLERGDLDSVSNHLLLTASDLLRALVQDGFALEAILGTSPDKTPIGSQGGNQ</sequence>
<protein>
    <submittedName>
        <fullName evidence="1">Uncharacterized protein</fullName>
    </submittedName>
</protein>
<dbReference type="STRING" id="648996.Theam_0035"/>
<evidence type="ECO:0000313" key="2">
    <source>
        <dbReference type="Proteomes" id="UP000006362"/>
    </source>
</evidence>
<organism evidence="1 2">
    <name type="scientific">Thermovibrio ammonificans (strain DSM 15698 / JCM 12110 / HB-1)</name>
    <dbReference type="NCBI Taxonomy" id="648996"/>
    <lineage>
        <taxon>Bacteria</taxon>
        <taxon>Pseudomonadati</taxon>
        <taxon>Aquificota</taxon>
        <taxon>Aquificia</taxon>
        <taxon>Desulfurobacteriales</taxon>
        <taxon>Desulfurobacteriaceae</taxon>
        <taxon>Thermovibrio</taxon>
    </lineage>
</organism>